<dbReference type="EMBL" id="JANQDX010000018">
    <property type="protein sequence ID" value="KAL0905570.1"/>
    <property type="molecule type" value="Genomic_DNA"/>
</dbReference>
<dbReference type="AlphaFoldDB" id="A0ABD0U192"/>
<reference evidence="1 2" key="1">
    <citation type="journal article" date="2024" name="Plant Biotechnol. J.">
        <title>Dendrobium thyrsiflorum genome and its molecular insights into genes involved in important horticultural traits.</title>
        <authorList>
            <person name="Chen B."/>
            <person name="Wang J.Y."/>
            <person name="Zheng P.J."/>
            <person name="Li K.L."/>
            <person name="Liang Y.M."/>
            <person name="Chen X.F."/>
            <person name="Zhang C."/>
            <person name="Zhao X."/>
            <person name="He X."/>
            <person name="Zhang G.Q."/>
            <person name="Liu Z.J."/>
            <person name="Xu Q."/>
        </authorList>
    </citation>
    <scope>NUCLEOTIDE SEQUENCE [LARGE SCALE GENOMIC DNA]</scope>
    <source>
        <strain evidence="1">GZMU011</strain>
    </source>
</reference>
<sequence length="91" mass="10224">MFNLDDICSRTLNSLCCPPNASTGRQKSRLRASPTERQTCVCRRSIAPAERQFFRHLLAGEQCDANIGVALFTHAIYLFQPDLPKKRAKDG</sequence>
<accession>A0ABD0U192</accession>
<comment type="caution">
    <text evidence="1">The sequence shown here is derived from an EMBL/GenBank/DDBJ whole genome shotgun (WGS) entry which is preliminary data.</text>
</comment>
<dbReference type="Proteomes" id="UP001552299">
    <property type="component" value="Unassembled WGS sequence"/>
</dbReference>
<proteinExistence type="predicted"/>
<name>A0ABD0U192_DENTH</name>
<protein>
    <submittedName>
        <fullName evidence="1">Uncharacterized protein</fullName>
    </submittedName>
</protein>
<keyword evidence="2" id="KW-1185">Reference proteome</keyword>
<gene>
    <name evidence="1" type="ORF">M5K25_024001</name>
</gene>
<organism evidence="1 2">
    <name type="scientific">Dendrobium thyrsiflorum</name>
    <name type="common">Pinecone-like raceme dendrobium</name>
    <name type="synonym">Orchid</name>
    <dbReference type="NCBI Taxonomy" id="117978"/>
    <lineage>
        <taxon>Eukaryota</taxon>
        <taxon>Viridiplantae</taxon>
        <taxon>Streptophyta</taxon>
        <taxon>Embryophyta</taxon>
        <taxon>Tracheophyta</taxon>
        <taxon>Spermatophyta</taxon>
        <taxon>Magnoliopsida</taxon>
        <taxon>Liliopsida</taxon>
        <taxon>Asparagales</taxon>
        <taxon>Orchidaceae</taxon>
        <taxon>Epidendroideae</taxon>
        <taxon>Malaxideae</taxon>
        <taxon>Dendrobiinae</taxon>
        <taxon>Dendrobium</taxon>
    </lineage>
</organism>
<evidence type="ECO:0000313" key="2">
    <source>
        <dbReference type="Proteomes" id="UP001552299"/>
    </source>
</evidence>
<evidence type="ECO:0000313" key="1">
    <source>
        <dbReference type="EMBL" id="KAL0905570.1"/>
    </source>
</evidence>